<accession>A0A0E3ZVA6</accession>
<dbReference type="STRING" id="1379870.SD10_08485"/>
<keyword evidence="2" id="KW-1185">Reference proteome</keyword>
<dbReference type="KEGG" id="srd:SD10_08485"/>
<organism evidence="1 2">
    <name type="scientific">Spirosoma radiotolerans</name>
    <dbReference type="NCBI Taxonomy" id="1379870"/>
    <lineage>
        <taxon>Bacteria</taxon>
        <taxon>Pseudomonadati</taxon>
        <taxon>Bacteroidota</taxon>
        <taxon>Cytophagia</taxon>
        <taxon>Cytophagales</taxon>
        <taxon>Cytophagaceae</taxon>
        <taxon>Spirosoma</taxon>
    </lineage>
</organism>
<dbReference type="EMBL" id="CP010429">
    <property type="protein sequence ID" value="AKD54933.1"/>
    <property type="molecule type" value="Genomic_DNA"/>
</dbReference>
<evidence type="ECO:0000313" key="1">
    <source>
        <dbReference type="EMBL" id="AKD54933.1"/>
    </source>
</evidence>
<gene>
    <name evidence="1" type="ORF">SD10_08485</name>
</gene>
<name>A0A0E3ZVA6_9BACT</name>
<dbReference type="AlphaFoldDB" id="A0A0E3ZVA6"/>
<dbReference type="HOGENOM" id="CLU_2467462_0_0_10"/>
<dbReference type="Proteomes" id="UP000033054">
    <property type="component" value="Chromosome"/>
</dbReference>
<protein>
    <submittedName>
        <fullName evidence="1">Uncharacterized protein</fullName>
    </submittedName>
</protein>
<evidence type="ECO:0000313" key="2">
    <source>
        <dbReference type="Proteomes" id="UP000033054"/>
    </source>
</evidence>
<reference evidence="1 2" key="1">
    <citation type="journal article" date="2014" name="Curr. Microbiol.">
        <title>Spirosoma radiotolerans sp. nov., a gamma-radiation-resistant bacterium isolated from gamma ray-irradiated soil.</title>
        <authorList>
            <person name="Lee J.J."/>
            <person name="Srinivasan S."/>
            <person name="Lim S."/>
            <person name="Joe M."/>
            <person name="Im S."/>
            <person name="Bae S.I."/>
            <person name="Park K.R."/>
            <person name="Han J.H."/>
            <person name="Park S.H."/>
            <person name="Joo B.M."/>
            <person name="Park S.J."/>
            <person name="Kim M.K."/>
        </authorList>
    </citation>
    <scope>NUCLEOTIDE SEQUENCE [LARGE SCALE GENOMIC DNA]</scope>
    <source>
        <strain evidence="1 2">DG5A</strain>
    </source>
</reference>
<proteinExistence type="predicted"/>
<sequence>MICKDMSPEQWTELRETVKTAFKRIAKGISFHLTSINDILSACINPIEVLVGPKKISGKAIDIPFTNYLSWVNWSRLHQTIIHQIVWR</sequence>